<dbReference type="Proteomes" id="UP000186657">
    <property type="component" value="Unassembled WGS sequence"/>
</dbReference>
<evidence type="ECO:0000256" key="1">
    <source>
        <dbReference type="SAM" id="SignalP"/>
    </source>
</evidence>
<comment type="caution">
    <text evidence="2">The sequence shown here is derived from an EMBL/GenBank/DDBJ whole genome shotgun (WGS) entry which is preliminary data.</text>
</comment>
<keyword evidence="1" id="KW-0732">Signal</keyword>
<feature type="signal peptide" evidence="1">
    <location>
        <begin position="1"/>
        <end position="48"/>
    </location>
</feature>
<proteinExistence type="predicted"/>
<feature type="chain" id="PRO_5012752943" evidence="1">
    <location>
        <begin position="49"/>
        <end position="138"/>
    </location>
</feature>
<evidence type="ECO:0000313" key="3">
    <source>
        <dbReference type="Proteomes" id="UP000186657"/>
    </source>
</evidence>
<accession>A0A1U7N660</accession>
<keyword evidence="3" id="KW-1185">Reference proteome</keyword>
<sequence length="138" mass="15371">MENKNPPDQIQSYSEKRMKIMKRKIKVFTAFLLAVVLAFGSQVASAFADTPNPNRFQITQGQQQTVILDPTKTSFHAEYSNESDQTQGIVKVEANFCDQITIIDPNAFFQGETYDCGQTAEAIFKNIASPTISVLVSQ</sequence>
<evidence type="ECO:0000313" key="2">
    <source>
        <dbReference type="EMBL" id="OLT61416.1"/>
    </source>
</evidence>
<reference evidence="2 3" key="1">
    <citation type="submission" date="2016-10" db="EMBL/GenBank/DDBJ databases">
        <title>Comparative genomics uncovers the prolific and rare metabolic potential of the cyanobacterial genus Moorea.</title>
        <authorList>
            <person name="Leao T."/>
            <person name="Castelao G."/>
            <person name="Korobeynikov A."/>
            <person name="Monroe E.A."/>
            <person name="Podell S."/>
            <person name="Glukhov E."/>
            <person name="Allen E."/>
            <person name="Gerwick W.H."/>
            <person name="Gerwick L."/>
        </authorList>
    </citation>
    <scope>NUCLEOTIDE SEQUENCE [LARGE SCALE GENOMIC DNA]</scope>
    <source>
        <strain evidence="2 3">PNG5-198</strain>
    </source>
</reference>
<gene>
    <name evidence="2" type="ORF">BJP37_22800</name>
</gene>
<dbReference type="EMBL" id="MKZS01000001">
    <property type="protein sequence ID" value="OLT61416.1"/>
    <property type="molecule type" value="Genomic_DNA"/>
</dbReference>
<protein>
    <submittedName>
        <fullName evidence="2">Uncharacterized protein</fullName>
    </submittedName>
</protein>
<organism evidence="2 3">
    <name type="scientific">Moorena bouillonii PNG</name>
    <dbReference type="NCBI Taxonomy" id="568701"/>
    <lineage>
        <taxon>Bacteria</taxon>
        <taxon>Bacillati</taxon>
        <taxon>Cyanobacteriota</taxon>
        <taxon>Cyanophyceae</taxon>
        <taxon>Coleofasciculales</taxon>
        <taxon>Coleofasciculaceae</taxon>
        <taxon>Moorena</taxon>
    </lineage>
</organism>
<dbReference type="AlphaFoldDB" id="A0A1U7N660"/>
<name>A0A1U7N660_9CYAN</name>